<sequence>MTSLLSAHVDVRAGHGADFVGGDVVVRGCVYVLSLSFRGKRREHEGAVLGYEVSAVACGGVFLWPSQRISPPLAFENSSRSGGSRVNRVPRRDGMEPVYPTGRLRVSARRCGLPG</sequence>
<reference evidence="1" key="1">
    <citation type="submission" date="2020-05" db="EMBL/GenBank/DDBJ databases">
        <title>Large-scale comparative analyses of tick genomes elucidate their genetic diversity and vector capacities.</title>
        <authorList>
            <person name="Jia N."/>
            <person name="Wang J."/>
            <person name="Shi W."/>
            <person name="Du L."/>
            <person name="Sun Y."/>
            <person name="Zhan W."/>
            <person name="Jiang J."/>
            <person name="Wang Q."/>
            <person name="Zhang B."/>
            <person name="Ji P."/>
            <person name="Sakyi L.B."/>
            <person name="Cui X."/>
            <person name="Yuan T."/>
            <person name="Jiang B."/>
            <person name="Yang W."/>
            <person name="Lam T.T.-Y."/>
            <person name="Chang Q."/>
            <person name="Ding S."/>
            <person name="Wang X."/>
            <person name="Zhu J."/>
            <person name="Ruan X."/>
            <person name="Zhao L."/>
            <person name="Wei J."/>
            <person name="Que T."/>
            <person name="Du C."/>
            <person name="Cheng J."/>
            <person name="Dai P."/>
            <person name="Han X."/>
            <person name="Huang E."/>
            <person name="Gao Y."/>
            <person name="Liu J."/>
            <person name="Shao H."/>
            <person name="Ye R."/>
            <person name="Li L."/>
            <person name="Wei W."/>
            <person name="Wang X."/>
            <person name="Wang C."/>
            <person name="Yang T."/>
            <person name="Huo Q."/>
            <person name="Li W."/>
            <person name="Guo W."/>
            <person name="Chen H."/>
            <person name="Zhou L."/>
            <person name="Ni X."/>
            <person name="Tian J."/>
            <person name="Zhou Y."/>
            <person name="Sheng Y."/>
            <person name="Liu T."/>
            <person name="Pan Y."/>
            <person name="Xia L."/>
            <person name="Li J."/>
            <person name="Zhao F."/>
            <person name="Cao W."/>
        </authorList>
    </citation>
    <scope>NUCLEOTIDE SEQUENCE</scope>
    <source>
        <strain evidence="1">Dsil-2018</strain>
    </source>
</reference>
<name>A0ACB8CWM9_DERSI</name>
<evidence type="ECO:0000313" key="2">
    <source>
        <dbReference type="Proteomes" id="UP000821865"/>
    </source>
</evidence>
<accession>A0ACB8CWM9</accession>
<keyword evidence="2" id="KW-1185">Reference proteome</keyword>
<protein>
    <submittedName>
        <fullName evidence="1">Uncharacterized protein</fullName>
    </submittedName>
</protein>
<dbReference type="EMBL" id="CM023473">
    <property type="protein sequence ID" value="KAH7953620.1"/>
    <property type="molecule type" value="Genomic_DNA"/>
</dbReference>
<organism evidence="1 2">
    <name type="scientific">Dermacentor silvarum</name>
    <name type="common">Tick</name>
    <dbReference type="NCBI Taxonomy" id="543639"/>
    <lineage>
        <taxon>Eukaryota</taxon>
        <taxon>Metazoa</taxon>
        <taxon>Ecdysozoa</taxon>
        <taxon>Arthropoda</taxon>
        <taxon>Chelicerata</taxon>
        <taxon>Arachnida</taxon>
        <taxon>Acari</taxon>
        <taxon>Parasitiformes</taxon>
        <taxon>Ixodida</taxon>
        <taxon>Ixodoidea</taxon>
        <taxon>Ixodidae</taxon>
        <taxon>Rhipicephalinae</taxon>
        <taxon>Dermacentor</taxon>
    </lineage>
</organism>
<dbReference type="Proteomes" id="UP000821865">
    <property type="component" value="Chromosome 4"/>
</dbReference>
<proteinExistence type="predicted"/>
<evidence type="ECO:0000313" key="1">
    <source>
        <dbReference type="EMBL" id="KAH7953620.1"/>
    </source>
</evidence>
<gene>
    <name evidence="1" type="ORF">HPB49_010689</name>
</gene>
<comment type="caution">
    <text evidence="1">The sequence shown here is derived from an EMBL/GenBank/DDBJ whole genome shotgun (WGS) entry which is preliminary data.</text>
</comment>